<sequence length="47" mass="5436">MGRESSLPKSKNQNSTGKRQAKGKEKIPWQLPFHTFSYLACLRLLLF</sequence>
<accession>A0A0J8BM15</accession>
<gene>
    <name evidence="2" type="ORF">BVRB_9g206390</name>
</gene>
<proteinExistence type="predicted"/>
<feature type="compositionally biased region" description="Polar residues" evidence="1">
    <location>
        <begin position="7"/>
        <end position="18"/>
    </location>
</feature>
<evidence type="ECO:0000313" key="2">
    <source>
        <dbReference type="EMBL" id="KMT02252.1"/>
    </source>
</evidence>
<dbReference type="OrthoDB" id="7333885at2759"/>
<name>A0A0J8BM15_BETVV</name>
<dbReference type="Gramene" id="KMT02252">
    <property type="protein sequence ID" value="KMT02252"/>
    <property type="gene ID" value="BVRB_9g206390"/>
</dbReference>
<organism evidence="2 3">
    <name type="scientific">Beta vulgaris subsp. vulgaris</name>
    <name type="common">Beet</name>
    <dbReference type="NCBI Taxonomy" id="3555"/>
    <lineage>
        <taxon>Eukaryota</taxon>
        <taxon>Viridiplantae</taxon>
        <taxon>Streptophyta</taxon>
        <taxon>Embryophyta</taxon>
        <taxon>Tracheophyta</taxon>
        <taxon>Spermatophyta</taxon>
        <taxon>Magnoliopsida</taxon>
        <taxon>eudicotyledons</taxon>
        <taxon>Gunneridae</taxon>
        <taxon>Pentapetalae</taxon>
        <taxon>Caryophyllales</taxon>
        <taxon>Chenopodiaceae</taxon>
        <taxon>Betoideae</taxon>
        <taxon>Beta</taxon>
    </lineage>
</organism>
<keyword evidence="3" id="KW-1185">Reference proteome</keyword>
<dbReference type="AlphaFoldDB" id="A0A0J8BM15"/>
<feature type="region of interest" description="Disordered" evidence="1">
    <location>
        <begin position="1"/>
        <end position="24"/>
    </location>
</feature>
<dbReference type="ExpressionAtlas" id="A0A0J8BM15">
    <property type="expression patterns" value="baseline"/>
</dbReference>
<evidence type="ECO:0000313" key="3">
    <source>
        <dbReference type="Proteomes" id="UP000035740"/>
    </source>
</evidence>
<dbReference type="Proteomes" id="UP000035740">
    <property type="component" value="Chromosome 9"/>
</dbReference>
<evidence type="ECO:0000256" key="1">
    <source>
        <dbReference type="SAM" id="MobiDB-lite"/>
    </source>
</evidence>
<dbReference type="EMBL" id="KQ090179">
    <property type="protein sequence ID" value="KMT02252.1"/>
    <property type="molecule type" value="Genomic_DNA"/>
</dbReference>
<reference evidence="2 3" key="1">
    <citation type="journal article" date="2014" name="Nature">
        <title>The genome of the recently domesticated crop plant sugar beet (Beta vulgaris).</title>
        <authorList>
            <person name="Dohm J.C."/>
            <person name="Minoche A.E."/>
            <person name="Holtgrawe D."/>
            <person name="Capella-Gutierrez S."/>
            <person name="Zakrzewski F."/>
            <person name="Tafer H."/>
            <person name="Rupp O."/>
            <person name="Sorensen T.R."/>
            <person name="Stracke R."/>
            <person name="Reinhardt R."/>
            <person name="Goesmann A."/>
            <person name="Kraft T."/>
            <person name="Schulz B."/>
            <person name="Stadler P.F."/>
            <person name="Schmidt T."/>
            <person name="Gabaldon T."/>
            <person name="Lehrach H."/>
            <person name="Weisshaar B."/>
            <person name="Himmelbauer H."/>
        </authorList>
    </citation>
    <scope>NUCLEOTIDE SEQUENCE [LARGE SCALE GENOMIC DNA]</scope>
    <source>
        <tissue evidence="2">Taproot</tissue>
    </source>
</reference>
<protein>
    <submittedName>
        <fullName evidence="2">Uncharacterized protein</fullName>
    </submittedName>
</protein>